<protein>
    <submittedName>
        <fullName evidence="1">Uncharacterized protein</fullName>
    </submittedName>
</protein>
<sequence>MNQRARPIRLPQIVKSKTTIRIECGHFRVSYFTKLAPGSDCLQTLVIPGLGESYLAFQTFLEQLAKGTESLGFFAVESVKFTSVKAAELRPLWQTRGSLGSRYIKIKRKVQKTLLEANDQAIRLLTCDPLEIEAELLVRHLLANGIRRIEQMVGHSTGALRALALIEMLNREGYPIKIDRLLLIHPGGLNQELTKWGLTLNYFWHHALQRRKLTLDEGAKKRQWRSLMETRKILFKGLPSFIFGLKLAKRLALRRIKEPLESLLNRGVIQQLTILHSPADQIFQAEDFTPPDHPRSQLIEAEGMSHGQFLLTPKEINQYLQHLEGANRLDW</sequence>
<evidence type="ECO:0000313" key="2">
    <source>
        <dbReference type="Proteomes" id="UP000178449"/>
    </source>
</evidence>
<proteinExistence type="predicted"/>
<organism evidence="1 2">
    <name type="scientific">Candidatus Lambdaproteobacteria bacterium RIFOXYD2_FULL_50_16</name>
    <dbReference type="NCBI Taxonomy" id="1817772"/>
    <lineage>
        <taxon>Bacteria</taxon>
        <taxon>Pseudomonadati</taxon>
        <taxon>Pseudomonadota</taxon>
        <taxon>Candidatus Lambdaproteobacteria</taxon>
    </lineage>
</organism>
<gene>
    <name evidence="1" type="ORF">A2527_05735</name>
</gene>
<dbReference type="InterPro" id="IPR029058">
    <property type="entry name" value="AB_hydrolase_fold"/>
</dbReference>
<dbReference type="Gene3D" id="3.40.50.1820">
    <property type="entry name" value="alpha/beta hydrolase"/>
    <property type="match status" value="1"/>
</dbReference>
<dbReference type="AlphaFoldDB" id="A0A1F6G9B1"/>
<comment type="caution">
    <text evidence="1">The sequence shown here is derived from an EMBL/GenBank/DDBJ whole genome shotgun (WGS) entry which is preliminary data.</text>
</comment>
<dbReference type="SUPFAM" id="SSF53474">
    <property type="entry name" value="alpha/beta-Hydrolases"/>
    <property type="match status" value="1"/>
</dbReference>
<dbReference type="STRING" id="1817772.A2527_05735"/>
<dbReference type="Proteomes" id="UP000178449">
    <property type="component" value="Unassembled WGS sequence"/>
</dbReference>
<name>A0A1F6G9B1_9PROT</name>
<accession>A0A1F6G9B1</accession>
<evidence type="ECO:0000313" key="1">
    <source>
        <dbReference type="EMBL" id="OGG94701.1"/>
    </source>
</evidence>
<reference evidence="1 2" key="1">
    <citation type="journal article" date="2016" name="Nat. Commun.">
        <title>Thousands of microbial genomes shed light on interconnected biogeochemical processes in an aquifer system.</title>
        <authorList>
            <person name="Anantharaman K."/>
            <person name="Brown C.T."/>
            <person name="Hug L.A."/>
            <person name="Sharon I."/>
            <person name="Castelle C.J."/>
            <person name="Probst A.J."/>
            <person name="Thomas B.C."/>
            <person name="Singh A."/>
            <person name="Wilkins M.J."/>
            <person name="Karaoz U."/>
            <person name="Brodie E.L."/>
            <person name="Williams K.H."/>
            <person name="Hubbard S.S."/>
            <person name="Banfield J.F."/>
        </authorList>
    </citation>
    <scope>NUCLEOTIDE SEQUENCE [LARGE SCALE GENOMIC DNA]</scope>
</reference>
<dbReference type="EMBL" id="MFNE01000035">
    <property type="protein sequence ID" value="OGG94701.1"/>
    <property type="molecule type" value="Genomic_DNA"/>
</dbReference>